<dbReference type="Proteomes" id="UP000663873">
    <property type="component" value="Unassembled WGS sequence"/>
</dbReference>
<dbReference type="EMBL" id="CAJOBP010060585">
    <property type="protein sequence ID" value="CAF4849824.1"/>
    <property type="molecule type" value="Genomic_DNA"/>
</dbReference>
<comment type="caution">
    <text evidence="1">The sequence shown here is derived from an EMBL/GenBank/DDBJ whole genome shotgun (WGS) entry which is preliminary data.</text>
</comment>
<protein>
    <submittedName>
        <fullName evidence="1">Uncharacterized protein</fullName>
    </submittedName>
</protein>
<evidence type="ECO:0000313" key="2">
    <source>
        <dbReference type="Proteomes" id="UP000663873"/>
    </source>
</evidence>
<dbReference type="AlphaFoldDB" id="A0A821RVD7"/>
<name>A0A821RVD7_9BILA</name>
<gene>
    <name evidence="1" type="ORF">UJA718_LOCUS43421</name>
</gene>
<proteinExistence type="predicted"/>
<keyword evidence="2" id="KW-1185">Reference proteome</keyword>
<sequence>MQYIPSRSNYKVGTRQSELALIQTE</sequence>
<accession>A0A821RVD7</accession>
<reference evidence="1" key="1">
    <citation type="submission" date="2021-02" db="EMBL/GenBank/DDBJ databases">
        <authorList>
            <person name="Nowell W R."/>
        </authorList>
    </citation>
    <scope>NUCLEOTIDE SEQUENCE</scope>
</reference>
<organism evidence="1 2">
    <name type="scientific">Rotaria socialis</name>
    <dbReference type="NCBI Taxonomy" id="392032"/>
    <lineage>
        <taxon>Eukaryota</taxon>
        <taxon>Metazoa</taxon>
        <taxon>Spiralia</taxon>
        <taxon>Gnathifera</taxon>
        <taxon>Rotifera</taxon>
        <taxon>Eurotatoria</taxon>
        <taxon>Bdelloidea</taxon>
        <taxon>Philodinida</taxon>
        <taxon>Philodinidae</taxon>
        <taxon>Rotaria</taxon>
    </lineage>
</organism>
<evidence type="ECO:0000313" key="1">
    <source>
        <dbReference type="EMBL" id="CAF4849824.1"/>
    </source>
</evidence>
<feature type="non-terminal residue" evidence="1">
    <location>
        <position position="25"/>
    </location>
</feature>